<evidence type="ECO:0000256" key="3">
    <source>
        <dbReference type="ARBA" id="ARBA00018672"/>
    </source>
</evidence>
<evidence type="ECO:0000256" key="4">
    <source>
        <dbReference type="ARBA" id="ARBA00022553"/>
    </source>
</evidence>
<feature type="domain" description="Response regulatory" evidence="13">
    <location>
        <begin position="719"/>
        <end position="840"/>
    </location>
</feature>
<dbReference type="GO" id="GO:0005886">
    <property type="term" value="C:plasma membrane"/>
    <property type="evidence" value="ECO:0007669"/>
    <property type="project" value="TreeGrafter"/>
</dbReference>
<feature type="modified residue" description="4-aspartylphosphate" evidence="9">
    <location>
        <position position="771"/>
    </location>
</feature>
<evidence type="ECO:0000313" key="15">
    <source>
        <dbReference type="Proteomes" id="UP000824140"/>
    </source>
</evidence>
<dbReference type="Gene3D" id="3.40.50.2300">
    <property type="match status" value="1"/>
</dbReference>
<dbReference type="SMART" id="SM00388">
    <property type="entry name" value="HisKA"/>
    <property type="match status" value="1"/>
</dbReference>
<dbReference type="PRINTS" id="PR00344">
    <property type="entry name" value="BCTRLSENSOR"/>
</dbReference>
<feature type="region of interest" description="Disordered" evidence="10">
    <location>
        <begin position="842"/>
        <end position="867"/>
    </location>
</feature>
<dbReference type="InterPro" id="IPR001789">
    <property type="entry name" value="Sig_transdc_resp-reg_receiver"/>
</dbReference>
<dbReference type="InterPro" id="IPR011006">
    <property type="entry name" value="CheY-like_superfamily"/>
</dbReference>
<feature type="transmembrane region" description="Helical" evidence="11">
    <location>
        <begin position="288"/>
        <end position="309"/>
    </location>
</feature>
<dbReference type="InterPro" id="IPR036097">
    <property type="entry name" value="HisK_dim/P_sf"/>
</dbReference>
<dbReference type="PANTHER" id="PTHR43047:SF72">
    <property type="entry name" value="OSMOSENSING HISTIDINE PROTEIN KINASE SLN1"/>
    <property type="match status" value="1"/>
</dbReference>
<sequence length="867" mass="95353">MGRNRQSFSAHRALGGAALNIALLGVVAALLVFSVVLVRGKMLQNTHQLGMALARSYAVEEEMRLSTLQKYALLAGEYLDELQDGGGDPEAAQRWLKSYFAKLTGIIGANSVDPYAVVGGAIVAANPWEGDADYEYQNAAWYRQALEAGGEAVCGDVYTDAVTGEKIFTISLALANPGDVFAMDVFLENLELHNAAAGLPENSSYFLCDQNGVLLSADTHADASAAKLQEHVDFLLRGIEDGSLLAYDAVYKDLDGESRGAYAWEMQNGWTVILTMPMRSVLMGDRNLVVYIMAGIAALLFTTLLFMTIRDMVQSRRIRSTADTAHLLGDSFYGIFRVNFREGTYEAIKVLPDIQPLLPRKGPYVLVFQAMKTVVKPSTYQAFERSFSLESIRQRVAECIADYGGDYERKFGQEYRWVNVRTLYDPSRAPDEVILCFRDVDEEKRLELQHAILLQDALEAAQKSTKAKTDFFSRMSHDMRTPLNAILGCCGLARQDCEAGNVDKARAHLGKIEFAGKQLLSLINDILEMSKIEAGKDDLQEKPFDLRGLLQNTADLFRDQAAMGGKRFVAEWDLREDWVTGDEAKVGQVVNNLLSNAFKYSNPGASVRLEARQFGEGKHSKYQIAVEDTGIGMSEGFLEHLFEPYTRETAFSANTRVGTGLGMPIVKNLVQRMNGEISVESELGKGSRFVVTLPMAAVEAKREPGAADAPEEFDWAGRTILVAEDNALNMEIVSEVLQQLGARVLQAQNGREAVEAFAGSEPFSIDAVLMDMQMPEMDGCQAASAIRALARPDARWVPIVAVTANAFAEDIDRTTRAGMDGHISKPLQFDQLGRTLQKIVRTRADKPERNGENHHGGNGKKAPADRG</sequence>
<keyword evidence="7" id="KW-0902">Two-component regulatory system</keyword>
<feature type="domain" description="Histidine kinase" evidence="12">
    <location>
        <begin position="474"/>
        <end position="697"/>
    </location>
</feature>
<dbReference type="CDD" id="cd18773">
    <property type="entry name" value="PDC1_HK_sensor"/>
    <property type="match status" value="1"/>
</dbReference>
<name>A0A9D1FZ52_9FIRM</name>
<dbReference type="Pfam" id="PF00512">
    <property type="entry name" value="HisKA"/>
    <property type="match status" value="1"/>
</dbReference>
<evidence type="ECO:0000256" key="6">
    <source>
        <dbReference type="ARBA" id="ARBA00022777"/>
    </source>
</evidence>
<evidence type="ECO:0000259" key="12">
    <source>
        <dbReference type="PROSITE" id="PS50109"/>
    </source>
</evidence>
<feature type="transmembrane region" description="Helical" evidence="11">
    <location>
        <begin position="17"/>
        <end position="38"/>
    </location>
</feature>
<dbReference type="GO" id="GO:0000155">
    <property type="term" value="F:phosphorelay sensor kinase activity"/>
    <property type="evidence" value="ECO:0007669"/>
    <property type="project" value="InterPro"/>
</dbReference>
<keyword evidence="5" id="KW-0808">Transferase</keyword>
<keyword evidence="4 9" id="KW-0597">Phosphoprotein</keyword>
<dbReference type="Gene3D" id="3.30.565.10">
    <property type="entry name" value="Histidine kinase-like ATPase, C-terminal domain"/>
    <property type="match status" value="1"/>
</dbReference>
<dbReference type="SUPFAM" id="SSF55874">
    <property type="entry name" value="ATPase domain of HSP90 chaperone/DNA topoisomerase II/histidine kinase"/>
    <property type="match status" value="1"/>
</dbReference>
<comment type="caution">
    <text evidence="14">The sequence shown here is derived from an EMBL/GenBank/DDBJ whole genome shotgun (WGS) entry which is preliminary data.</text>
</comment>
<dbReference type="AlphaFoldDB" id="A0A9D1FZ52"/>
<dbReference type="CDD" id="cd00082">
    <property type="entry name" value="HisKA"/>
    <property type="match status" value="1"/>
</dbReference>
<dbReference type="InterPro" id="IPR003661">
    <property type="entry name" value="HisK_dim/P_dom"/>
</dbReference>
<dbReference type="PROSITE" id="PS50109">
    <property type="entry name" value="HIS_KIN"/>
    <property type="match status" value="1"/>
</dbReference>
<dbReference type="GO" id="GO:0009927">
    <property type="term" value="F:histidine phosphotransfer kinase activity"/>
    <property type="evidence" value="ECO:0007669"/>
    <property type="project" value="TreeGrafter"/>
</dbReference>
<evidence type="ECO:0000256" key="1">
    <source>
        <dbReference type="ARBA" id="ARBA00000085"/>
    </source>
</evidence>
<evidence type="ECO:0000256" key="5">
    <source>
        <dbReference type="ARBA" id="ARBA00022679"/>
    </source>
</evidence>
<evidence type="ECO:0000256" key="10">
    <source>
        <dbReference type="SAM" id="MobiDB-lite"/>
    </source>
</evidence>
<feature type="compositionally biased region" description="Basic and acidic residues" evidence="10">
    <location>
        <begin position="842"/>
        <end position="855"/>
    </location>
</feature>
<dbReference type="EC" id="2.7.13.3" evidence="2"/>
<dbReference type="Proteomes" id="UP000824140">
    <property type="component" value="Unassembled WGS sequence"/>
</dbReference>
<dbReference type="SMART" id="SM00387">
    <property type="entry name" value="HATPase_c"/>
    <property type="match status" value="1"/>
</dbReference>
<keyword evidence="11" id="KW-0812">Transmembrane</keyword>
<dbReference type="InterPro" id="IPR036890">
    <property type="entry name" value="HATPase_C_sf"/>
</dbReference>
<evidence type="ECO:0000313" key="14">
    <source>
        <dbReference type="EMBL" id="HIS92074.1"/>
    </source>
</evidence>
<dbReference type="SUPFAM" id="SSF52172">
    <property type="entry name" value="CheY-like"/>
    <property type="match status" value="1"/>
</dbReference>
<dbReference type="Gene3D" id="1.10.287.130">
    <property type="match status" value="1"/>
</dbReference>
<dbReference type="PROSITE" id="PS50110">
    <property type="entry name" value="RESPONSE_REGULATORY"/>
    <property type="match status" value="1"/>
</dbReference>
<reference evidence="14" key="1">
    <citation type="submission" date="2020-10" db="EMBL/GenBank/DDBJ databases">
        <authorList>
            <person name="Gilroy R."/>
        </authorList>
    </citation>
    <scope>NUCLEOTIDE SEQUENCE</scope>
    <source>
        <strain evidence="14">13766</strain>
    </source>
</reference>
<keyword evidence="11" id="KW-0472">Membrane</keyword>
<dbReference type="InterPro" id="IPR005467">
    <property type="entry name" value="His_kinase_dom"/>
</dbReference>
<reference evidence="14" key="2">
    <citation type="journal article" date="2021" name="PeerJ">
        <title>Extensive microbial diversity within the chicken gut microbiome revealed by metagenomics and culture.</title>
        <authorList>
            <person name="Gilroy R."/>
            <person name="Ravi A."/>
            <person name="Getino M."/>
            <person name="Pursley I."/>
            <person name="Horton D.L."/>
            <person name="Alikhan N.F."/>
            <person name="Baker D."/>
            <person name="Gharbi K."/>
            <person name="Hall N."/>
            <person name="Watson M."/>
            <person name="Adriaenssens E.M."/>
            <person name="Foster-Nyarko E."/>
            <person name="Jarju S."/>
            <person name="Secka A."/>
            <person name="Antonio M."/>
            <person name="Oren A."/>
            <person name="Chaudhuri R.R."/>
            <person name="La Ragione R."/>
            <person name="Hildebrand F."/>
            <person name="Pallen M.J."/>
        </authorList>
    </citation>
    <scope>NUCLEOTIDE SEQUENCE</scope>
    <source>
        <strain evidence="14">13766</strain>
    </source>
</reference>
<keyword evidence="11" id="KW-1133">Transmembrane helix</keyword>
<dbReference type="SMART" id="SM00448">
    <property type="entry name" value="REC"/>
    <property type="match status" value="1"/>
</dbReference>
<comment type="function">
    <text evidence="8">May play the central regulatory role in sporulation. It may be an element of the effector pathway responsible for the activation of sporulation genes in response to nutritional stress. Spo0A may act in concert with spo0H (a sigma factor) to control the expression of some genes that are critical to the sporulation process.</text>
</comment>
<evidence type="ECO:0000256" key="2">
    <source>
        <dbReference type="ARBA" id="ARBA00012438"/>
    </source>
</evidence>
<dbReference type="EMBL" id="DVJN01000070">
    <property type="protein sequence ID" value="HIS92074.1"/>
    <property type="molecule type" value="Genomic_DNA"/>
</dbReference>
<dbReference type="CDD" id="cd17546">
    <property type="entry name" value="REC_hyHK_CKI1_RcsC-like"/>
    <property type="match status" value="1"/>
</dbReference>
<dbReference type="Gene3D" id="3.30.450.20">
    <property type="entry name" value="PAS domain"/>
    <property type="match status" value="1"/>
</dbReference>
<gene>
    <name evidence="14" type="ORF">IAA84_03560</name>
</gene>
<evidence type="ECO:0000256" key="9">
    <source>
        <dbReference type="PROSITE-ProRule" id="PRU00169"/>
    </source>
</evidence>
<evidence type="ECO:0000256" key="8">
    <source>
        <dbReference type="ARBA" id="ARBA00024867"/>
    </source>
</evidence>
<comment type="catalytic activity">
    <reaction evidence="1">
        <text>ATP + protein L-histidine = ADP + protein N-phospho-L-histidine.</text>
        <dbReference type="EC" id="2.7.13.3"/>
    </reaction>
</comment>
<evidence type="ECO:0000259" key="13">
    <source>
        <dbReference type="PROSITE" id="PS50110"/>
    </source>
</evidence>
<keyword evidence="6" id="KW-0418">Kinase</keyword>
<dbReference type="SUPFAM" id="SSF47384">
    <property type="entry name" value="Homodimeric domain of signal transducing histidine kinase"/>
    <property type="match status" value="1"/>
</dbReference>
<dbReference type="InterPro" id="IPR003594">
    <property type="entry name" value="HATPase_dom"/>
</dbReference>
<protein>
    <recommendedName>
        <fullName evidence="3">Stage 0 sporulation protein A homolog</fullName>
        <ecNumber evidence="2">2.7.13.3</ecNumber>
    </recommendedName>
</protein>
<organism evidence="14 15">
    <name type="scientific">Candidatus Alectryocaccomicrobium excrementavium</name>
    <dbReference type="NCBI Taxonomy" id="2840668"/>
    <lineage>
        <taxon>Bacteria</taxon>
        <taxon>Bacillati</taxon>
        <taxon>Bacillota</taxon>
        <taxon>Clostridia</taxon>
        <taxon>Candidatus Alectryocaccomicrobium</taxon>
    </lineage>
</organism>
<dbReference type="Pfam" id="PF02518">
    <property type="entry name" value="HATPase_c"/>
    <property type="match status" value="1"/>
</dbReference>
<dbReference type="PANTHER" id="PTHR43047">
    <property type="entry name" value="TWO-COMPONENT HISTIDINE PROTEIN KINASE"/>
    <property type="match status" value="1"/>
</dbReference>
<dbReference type="InterPro" id="IPR004358">
    <property type="entry name" value="Sig_transdc_His_kin-like_C"/>
</dbReference>
<accession>A0A9D1FZ52</accession>
<evidence type="ECO:0000256" key="11">
    <source>
        <dbReference type="SAM" id="Phobius"/>
    </source>
</evidence>
<dbReference type="Pfam" id="PF00072">
    <property type="entry name" value="Response_reg"/>
    <property type="match status" value="1"/>
</dbReference>
<proteinExistence type="predicted"/>
<evidence type="ECO:0000256" key="7">
    <source>
        <dbReference type="ARBA" id="ARBA00023012"/>
    </source>
</evidence>